<protein>
    <recommendedName>
        <fullName evidence="11">Structure-specific endonuclease subunit SLX1 homolog</fullName>
        <ecNumber evidence="11">3.1.-.-</ecNumber>
    </recommendedName>
</protein>
<proteinExistence type="inferred from homology"/>
<evidence type="ECO:0000256" key="7">
    <source>
        <dbReference type="ARBA" id="ARBA00022833"/>
    </source>
</evidence>
<dbReference type="InterPro" id="IPR027520">
    <property type="entry name" value="Slx1"/>
</dbReference>
<evidence type="ECO:0000256" key="1">
    <source>
        <dbReference type="ARBA" id="ARBA00022722"/>
    </source>
</evidence>
<keyword evidence="7" id="KW-0862">Zinc</keyword>
<evidence type="ECO:0000256" key="11">
    <source>
        <dbReference type="HAMAP-Rule" id="MF_03100"/>
    </source>
</evidence>
<reference evidence="13" key="1">
    <citation type="submission" date="2019-03" db="EMBL/GenBank/DDBJ databases">
        <title>Improved annotation for the trematode Fasciola hepatica.</title>
        <authorList>
            <person name="Choi Y.-J."/>
            <person name="Martin J."/>
            <person name="Mitreva M."/>
        </authorList>
    </citation>
    <scope>NUCLEOTIDE SEQUENCE [LARGE SCALE GENOMIC DNA]</scope>
</reference>
<dbReference type="InterPro" id="IPR013083">
    <property type="entry name" value="Znf_RING/FYVE/PHD"/>
</dbReference>
<evidence type="ECO:0000256" key="4">
    <source>
        <dbReference type="ARBA" id="ARBA00022763"/>
    </source>
</evidence>
<evidence type="ECO:0000256" key="5">
    <source>
        <dbReference type="ARBA" id="ARBA00022771"/>
    </source>
</evidence>
<dbReference type="Pfam" id="PF21202">
    <property type="entry name" value="SLX1_C"/>
    <property type="match status" value="1"/>
</dbReference>
<feature type="domain" description="GIY-YIG" evidence="12">
    <location>
        <begin position="21"/>
        <end position="105"/>
    </location>
</feature>
<keyword evidence="1 11" id="KW-0540">Nuclease</keyword>
<sequence length="274" mass="31450">MSGLECFDDDASTKLDTIQENFFGCYLLVSQNARYRGKTYIGFTVDPNRRIRQHNGGRCKGGAKYTSGRGPWDMVLIVHGFPNEICALRFEWAWQNPELSRRLSQRGVCHRPKETPFDYRFRILSLMLRTGPWNRLGLTIRWINQNYVRQFDTSLAPPFHMPIAFGPLIPEKNSSTQPTTPLSFSRCGLCSKSVTPTGSPFEDIPLVCPNSCPSGQWHLTCLARHMLRQEYRHSSTNHSGRYLVPLTGTCPGCLNENLFWPHLINQWRKEAQIK</sequence>
<dbReference type="GO" id="GO:0017108">
    <property type="term" value="F:5'-flap endonuclease activity"/>
    <property type="evidence" value="ECO:0007669"/>
    <property type="project" value="InterPro"/>
</dbReference>
<name>A0A4E0R1S1_FASHE</name>
<keyword evidence="10 11" id="KW-0539">Nucleus</keyword>
<evidence type="ECO:0000256" key="8">
    <source>
        <dbReference type="ARBA" id="ARBA00023172"/>
    </source>
</evidence>
<keyword evidence="2" id="KW-0479">Metal-binding</keyword>
<keyword evidence="6 11" id="KW-0378">Hydrolase</keyword>
<comment type="subcellular location">
    <subcellularLocation>
        <location evidence="11">Nucleus</location>
    </subcellularLocation>
</comment>
<evidence type="ECO:0000256" key="2">
    <source>
        <dbReference type="ARBA" id="ARBA00022723"/>
    </source>
</evidence>
<dbReference type="GO" id="GO:0000724">
    <property type="term" value="P:double-strand break repair via homologous recombination"/>
    <property type="evidence" value="ECO:0007669"/>
    <property type="project" value="TreeGrafter"/>
</dbReference>
<gene>
    <name evidence="13" type="ORF">D915_009902</name>
</gene>
<accession>A0A4E0R1S1</accession>
<dbReference type="CDD" id="cd10455">
    <property type="entry name" value="GIY-YIG_SLX1"/>
    <property type="match status" value="1"/>
</dbReference>
<dbReference type="GO" id="GO:0008821">
    <property type="term" value="F:crossover junction DNA endonuclease activity"/>
    <property type="evidence" value="ECO:0007669"/>
    <property type="project" value="TreeGrafter"/>
</dbReference>
<evidence type="ECO:0000256" key="10">
    <source>
        <dbReference type="ARBA" id="ARBA00023242"/>
    </source>
</evidence>
<evidence type="ECO:0000313" key="13">
    <source>
        <dbReference type="EMBL" id="THD19411.1"/>
    </source>
</evidence>
<evidence type="ECO:0000256" key="3">
    <source>
        <dbReference type="ARBA" id="ARBA00022759"/>
    </source>
</evidence>
<dbReference type="PANTHER" id="PTHR20208:SF10">
    <property type="entry name" value="STRUCTURE-SPECIFIC ENDONUCLEASE SUBUNIT SLX1"/>
    <property type="match status" value="1"/>
</dbReference>
<dbReference type="InterPro" id="IPR035901">
    <property type="entry name" value="GIY-YIG_endonuc_sf"/>
</dbReference>
<dbReference type="InterPro" id="IPR048749">
    <property type="entry name" value="SLX1_C"/>
</dbReference>
<dbReference type="InterPro" id="IPR050381">
    <property type="entry name" value="SLX1_endonuclease"/>
</dbReference>
<dbReference type="EC" id="3.1.-.-" evidence="11"/>
<comment type="cofactor">
    <cofactor evidence="11">
        <name>a divalent metal cation</name>
        <dbReference type="ChEBI" id="CHEBI:60240"/>
    </cofactor>
</comment>
<evidence type="ECO:0000256" key="6">
    <source>
        <dbReference type="ARBA" id="ARBA00022801"/>
    </source>
</evidence>
<keyword evidence="3 11" id="KW-0255">Endonuclease</keyword>
<comment type="similarity">
    <text evidence="11">Belongs to the SLX1 family.</text>
</comment>
<comment type="caution">
    <text evidence="13">The sequence shown here is derived from an EMBL/GenBank/DDBJ whole genome shotgun (WGS) entry which is preliminary data.</text>
</comment>
<dbReference type="SUPFAM" id="SSF82771">
    <property type="entry name" value="GIY-YIG endonuclease"/>
    <property type="match status" value="1"/>
</dbReference>
<keyword evidence="8 11" id="KW-0233">DNA recombination</keyword>
<evidence type="ECO:0000313" key="14">
    <source>
        <dbReference type="Proteomes" id="UP000230066"/>
    </source>
</evidence>
<dbReference type="Gene3D" id="3.30.40.10">
    <property type="entry name" value="Zinc/RING finger domain, C3HC4 (zinc finger)"/>
    <property type="match status" value="1"/>
</dbReference>
<dbReference type="EMBL" id="JXXN02006497">
    <property type="protein sequence ID" value="THD19411.1"/>
    <property type="molecule type" value="Genomic_DNA"/>
</dbReference>
<evidence type="ECO:0000259" key="12">
    <source>
        <dbReference type="PROSITE" id="PS50164"/>
    </source>
</evidence>
<dbReference type="PANTHER" id="PTHR20208">
    <property type="entry name" value="STRUCTURE-SPECIFIC ENDONUCLEASE SUBUNIT SLX1"/>
    <property type="match status" value="1"/>
</dbReference>
<dbReference type="HAMAP" id="MF_03100">
    <property type="entry name" value="Endonuc_su_Slx1"/>
    <property type="match status" value="1"/>
</dbReference>
<comment type="subunit">
    <text evidence="11">Forms a heterodimer with a member of the SLX4 family.</text>
</comment>
<dbReference type="AlphaFoldDB" id="A0A4E0R1S1"/>
<keyword evidence="5" id="KW-0863">Zinc-finger</keyword>
<dbReference type="GO" id="GO:0008270">
    <property type="term" value="F:zinc ion binding"/>
    <property type="evidence" value="ECO:0007669"/>
    <property type="project" value="UniProtKB-KW"/>
</dbReference>
<keyword evidence="14" id="KW-1185">Reference proteome</keyword>
<dbReference type="FunFam" id="3.40.1440.10:FF:000008">
    <property type="entry name" value="Structure-specific endonuclease subunit SLX1 homolog"/>
    <property type="match status" value="1"/>
</dbReference>
<dbReference type="InterPro" id="IPR000305">
    <property type="entry name" value="GIY-YIG_endonuc"/>
</dbReference>
<dbReference type="Gene3D" id="3.40.1440.10">
    <property type="entry name" value="GIY-YIG endonuclease"/>
    <property type="match status" value="1"/>
</dbReference>
<organism evidence="13 14">
    <name type="scientific">Fasciola hepatica</name>
    <name type="common">Liver fluke</name>
    <dbReference type="NCBI Taxonomy" id="6192"/>
    <lineage>
        <taxon>Eukaryota</taxon>
        <taxon>Metazoa</taxon>
        <taxon>Spiralia</taxon>
        <taxon>Lophotrochozoa</taxon>
        <taxon>Platyhelminthes</taxon>
        <taxon>Trematoda</taxon>
        <taxon>Digenea</taxon>
        <taxon>Plagiorchiida</taxon>
        <taxon>Echinostomata</taxon>
        <taxon>Echinostomatoidea</taxon>
        <taxon>Fasciolidae</taxon>
        <taxon>Fasciola</taxon>
    </lineage>
</organism>
<dbReference type="GO" id="GO:0033557">
    <property type="term" value="C:Slx1-Slx4 complex"/>
    <property type="evidence" value="ECO:0007669"/>
    <property type="project" value="UniProtKB-UniRule"/>
</dbReference>
<dbReference type="PROSITE" id="PS50164">
    <property type="entry name" value="GIY_YIG"/>
    <property type="match status" value="1"/>
</dbReference>
<keyword evidence="4 11" id="KW-0227">DNA damage</keyword>
<keyword evidence="9 11" id="KW-0234">DNA repair</keyword>
<evidence type="ECO:0000256" key="9">
    <source>
        <dbReference type="ARBA" id="ARBA00023204"/>
    </source>
</evidence>
<dbReference type="Proteomes" id="UP000230066">
    <property type="component" value="Unassembled WGS sequence"/>
</dbReference>
<dbReference type="Pfam" id="PF01541">
    <property type="entry name" value="GIY-YIG"/>
    <property type="match status" value="1"/>
</dbReference>
<comment type="caution">
    <text evidence="11">Lacks conserved residue(s) required for the propagation of feature annotation.</text>
</comment>
<comment type="function">
    <text evidence="11">Catalytic subunit of a heterodimeric structure-specific endonuclease that resolves DNA secondary structures generated during DNA repair and recombination. Has endonuclease activity towards branched DNA substrates, introducing single-strand cuts in duplex DNA close to junctions with ss-DNA.</text>
</comment>